<feature type="domain" description="Calcineurin-like phosphoesterase" evidence="2">
    <location>
        <begin position="57"/>
        <end position="181"/>
    </location>
</feature>
<comment type="caution">
    <text evidence="3">The sequence shown here is derived from an EMBL/GenBank/DDBJ whole genome shotgun (WGS) entry which is preliminary data.</text>
</comment>
<feature type="region of interest" description="Disordered" evidence="1">
    <location>
        <begin position="26"/>
        <end position="47"/>
    </location>
</feature>
<sequence length="734" mass="81129">MKKVLSTGAIFISALLLVGCGDTDSNSERVLPSSPTENQVTEKPITDLPSDKSPVTVAFMPDVHFHDVYGTFEGNAFAGLMNGKSGQPAMIRTMYAQLTSTRLFNENYFAFLAALDDAAQRGIKLIALPGDFSDDGQPIHMRGLKKVLDEYSQRYGIEFFAAPGNHDPNVPFERPGGKSDFLGEEGKEQRIYSKGAAECQGYSEAWAIIDAGYELPTVCTEDIRELGYKGVTAALADHGFMPKASYLYWETPYSNYSTAAYQLDTARQQADWQYRQYEICAEGTGGSYKKSGYTHCLQVPDASYLVEPIPGVWLLAIDANVYIPTSSASDADPANPKNFSGSGNAGYNRMLTHKTHVIEWIKTVTQRAKEQNKQLITFSHFPMTEFYNGASDDIEALFGTGSFQMARRPAEDTAHALAQAGIKVHVGGHMHFNDTGVRKYDDGFLVNIQAPSMAAYVPAYKLLTLTSESAIEVETVRLSQVPRFDELFEHYQMEHQHLAAQGSAKLWNADILAAKDYHEFNNIYLSELTRLRFLPSEWPCEMREMLFSMSGRDMLILSQLDTEVTLAQLQANPALSPVTTLAKCTTASPQAPLSATAETITADWERAQTKAASLAKANHLKLDDFASWSGFDLATDFYRLANAGDLALDDITPERIGQYSVLADALANTQVTIHFADKKVLDENSVSQVFQNRFGALFTILRKLGTSLPPSDHFMINLEQHEVSNLSDKTGFVE</sequence>
<dbReference type="Gene3D" id="3.60.21.10">
    <property type="match status" value="2"/>
</dbReference>
<dbReference type="STRING" id="2034155.BMI79_00045"/>
<name>A0A1S8CQ36_9GAMM</name>
<dbReference type="PROSITE" id="PS51257">
    <property type="entry name" value="PROKAR_LIPOPROTEIN"/>
    <property type="match status" value="1"/>
</dbReference>
<dbReference type="GO" id="GO:0016787">
    <property type="term" value="F:hydrolase activity"/>
    <property type="evidence" value="ECO:0007669"/>
    <property type="project" value="InterPro"/>
</dbReference>
<organism evidence="3 4">
    <name type="scientific">Serratia oryzae</name>
    <dbReference type="NCBI Taxonomy" id="2034155"/>
    <lineage>
        <taxon>Bacteria</taxon>
        <taxon>Pseudomonadati</taxon>
        <taxon>Pseudomonadota</taxon>
        <taxon>Gammaproteobacteria</taxon>
        <taxon>Enterobacterales</taxon>
        <taxon>Yersiniaceae</taxon>
        <taxon>Serratia</taxon>
    </lineage>
</organism>
<dbReference type="RefSeq" id="WP_076939806.1">
    <property type="nucleotide sequence ID" value="NZ_MOXD01000001.1"/>
</dbReference>
<dbReference type="SUPFAM" id="SSF56300">
    <property type="entry name" value="Metallo-dependent phosphatases"/>
    <property type="match status" value="1"/>
</dbReference>
<evidence type="ECO:0000313" key="3">
    <source>
        <dbReference type="EMBL" id="OMQ26761.1"/>
    </source>
</evidence>
<reference evidence="3 4" key="1">
    <citation type="submission" date="2016-11" db="EMBL/GenBank/DDBJ databases">
        <title>Rahnella oryzae sp. nov., isolated from rice root.</title>
        <authorList>
            <person name="Zhang X.-X."/>
            <person name="Zhang J."/>
        </authorList>
    </citation>
    <scope>NUCLEOTIDE SEQUENCE [LARGE SCALE GENOMIC DNA]</scope>
    <source>
        <strain evidence="3 4">J11-6</strain>
    </source>
</reference>
<evidence type="ECO:0000256" key="1">
    <source>
        <dbReference type="SAM" id="MobiDB-lite"/>
    </source>
</evidence>
<dbReference type="AlphaFoldDB" id="A0A1S8CQ36"/>
<proteinExistence type="predicted"/>
<dbReference type="OrthoDB" id="5695107at2"/>
<dbReference type="EMBL" id="MOXD01000001">
    <property type="protein sequence ID" value="OMQ26761.1"/>
    <property type="molecule type" value="Genomic_DNA"/>
</dbReference>
<dbReference type="InterPro" id="IPR029052">
    <property type="entry name" value="Metallo-depent_PP-like"/>
</dbReference>
<accession>A0A1S8CQ36</accession>
<dbReference type="Pfam" id="PF00149">
    <property type="entry name" value="Metallophos"/>
    <property type="match status" value="1"/>
</dbReference>
<evidence type="ECO:0000313" key="4">
    <source>
        <dbReference type="Proteomes" id="UP000216021"/>
    </source>
</evidence>
<dbReference type="Proteomes" id="UP000216021">
    <property type="component" value="Unassembled WGS sequence"/>
</dbReference>
<dbReference type="InterPro" id="IPR004843">
    <property type="entry name" value="Calcineurin-like_PHP"/>
</dbReference>
<protein>
    <submittedName>
        <fullName evidence="3">Phosphoesterase</fullName>
    </submittedName>
</protein>
<keyword evidence="4" id="KW-1185">Reference proteome</keyword>
<gene>
    <name evidence="3" type="ORF">BMI79_00045</name>
</gene>
<evidence type="ECO:0000259" key="2">
    <source>
        <dbReference type="Pfam" id="PF00149"/>
    </source>
</evidence>